<dbReference type="CDD" id="cd06583">
    <property type="entry name" value="PGRP"/>
    <property type="match status" value="1"/>
</dbReference>
<dbReference type="SMART" id="SM00644">
    <property type="entry name" value="Ami_2"/>
    <property type="match status" value="1"/>
</dbReference>
<organism evidence="4 5">
    <name type="scientific">Nocardioides cavernaquae</name>
    <dbReference type="NCBI Taxonomy" id="2321396"/>
    <lineage>
        <taxon>Bacteria</taxon>
        <taxon>Bacillati</taxon>
        <taxon>Actinomycetota</taxon>
        <taxon>Actinomycetes</taxon>
        <taxon>Propionibacteriales</taxon>
        <taxon>Nocardioidaceae</taxon>
        <taxon>Nocardioides</taxon>
    </lineage>
</organism>
<keyword evidence="5" id="KW-1185">Reference proteome</keyword>
<dbReference type="GO" id="GO:0008270">
    <property type="term" value="F:zinc ion binding"/>
    <property type="evidence" value="ECO:0007669"/>
    <property type="project" value="InterPro"/>
</dbReference>
<proteinExistence type="inferred from homology"/>
<evidence type="ECO:0000313" key="5">
    <source>
        <dbReference type="Proteomes" id="UP000276542"/>
    </source>
</evidence>
<dbReference type="GO" id="GO:0009253">
    <property type="term" value="P:peptidoglycan catabolic process"/>
    <property type="evidence" value="ECO:0007669"/>
    <property type="project" value="InterPro"/>
</dbReference>
<evidence type="ECO:0000256" key="1">
    <source>
        <dbReference type="ARBA" id="ARBA00007553"/>
    </source>
</evidence>
<evidence type="ECO:0008006" key="6">
    <source>
        <dbReference type="Google" id="ProtNLM"/>
    </source>
</evidence>
<dbReference type="Pfam" id="PF01510">
    <property type="entry name" value="Amidase_2"/>
    <property type="match status" value="1"/>
</dbReference>
<dbReference type="RefSeq" id="WP_120059005.1">
    <property type="nucleotide sequence ID" value="NZ_QYRP01000002.1"/>
</dbReference>
<dbReference type="InterPro" id="IPR036505">
    <property type="entry name" value="Amidase/PGRP_sf"/>
</dbReference>
<evidence type="ECO:0000313" key="4">
    <source>
        <dbReference type="EMBL" id="RJS45102.1"/>
    </source>
</evidence>
<dbReference type="EMBL" id="QYRP01000002">
    <property type="protein sequence ID" value="RJS45102.1"/>
    <property type="molecule type" value="Genomic_DNA"/>
</dbReference>
<dbReference type="SMART" id="SM00701">
    <property type="entry name" value="PGRP"/>
    <property type="match status" value="1"/>
</dbReference>
<dbReference type="SUPFAM" id="SSF55846">
    <property type="entry name" value="N-acetylmuramoyl-L-alanine amidase-like"/>
    <property type="match status" value="1"/>
</dbReference>
<comment type="caution">
    <text evidence="4">The sequence shown here is derived from an EMBL/GenBank/DDBJ whole genome shotgun (WGS) entry which is preliminary data.</text>
</comment>
<dbReference type="GO" id="GO:0008745">
    <property type="term" value="F:N-acetylmuramoyl-L-alanine amidase activity"/>
    <property type="evidence" value="ECO:0007669"/>
    <property type="project" value="InterPro"/>
</dbReference>
<accession>A0A3A5H357</accession>
<dbReference type="PANTHER" id="PTHR11022">
    <property type="entry name" value="PEPTIDOGLYCAN RECOGNITION PROTEIN"/>
    <property type="match status" value="1"/>
</dbReference>
<dbReference type="InterPro" id="IPR015510">
    <property type="entry name" value="PGRP"/>
</dbReference>
<feature type="domain" description="N-acetylmuramoyl-L-alanine amidase" evidence="2">
    <location>
        <begin position="237"/>
        <end position="399"/>
    </location>
</feature>
<dbReference type="OrthoDB" id="514320at2"/>
<feature type="domain" description="Peptidoglycan recognition protein family" evidence="3">
    <location>
        <begin position="224"/>
        <end position="372"/>
    </location>
</feature>
<evidence type="ECO:0000259" key="3">
    <source>
        <dbReference type="SMART" id="SM00701"/>
    </source>
</evidence>
<dbReference type="PANTHER" id="PTHR11022:SF41">
    <property type="entry name" value="PEPTIDOGLYCAN-RECOGNITION PROTEIN LC-RELATED"/>
    <property type="match status" value="1"/>
</dbReference>
<reference evidence="5" key="1">
    <citation type="submission" date="2018-09" db="EMBL/GenBank/DDBJ databases">
        <authorList>
            <person name="Zhu H."/>
        </authorList>
    </citation>
    <scope>NUCLEOTIDE SEQUENCE [LARGE SCALE GENOMIC DNA]</scope>
    <source>
        <strain evidence="5">K1W22B-1</strain>
    </source>
</reference>
<evidence type="ECO:0000259" key="2">
    <source>
        <dbReference type="SMART" id="SM00644"/>
    </source>
</evidence>
<comment type="similarity">
    <text evidence="1">Belongs to the N-acetylmuramoyl-L-alanine amidase 2 family.</text>
</comment>
<dbReference type="AlphaFoldDB" id="A0A3A5H357"/>
<dbReference type="InterPro" id="IPR006619">
    <property type="entry name" value="PGRP_domain_met/bac"/>
</dbReference>
<protein>
    <recommendedName>
        <fullName evidence="6">N-acetylmuramoyl-L-alanine amidase</fullName>
    </recommendedName>
</protein>
<dbReference type="Proteomes" id="UP000276542">
    <property type="component" value="Unassembled WGS sequence"/>
</dbReference>
<sequence>MRKQLLGAIVATALFVLIGALCAVFLVDPGRPGERGVLSGDGPGKPGMRQVPSVRSVSVPLAGRLTRGADGGSSTRTMQVERFSQVAVVWRGPRVPRTDVRIRHAGRWSAWQPLEPLEDLEAGEGNGTKGSDLLWAGPSDAIRVRTRGPVPRDLELVLIDPDGPAEQVRGEGIALAAYVADPTTTPSPVAASTSASTTTAPAAAAYPLTSPPPFNPPSHYAPRPTIYGRKIWGANETWRNDIPYYSDTLVQAHLHHTASANSYTRAAVPGIIRGMYSYHTRTLGWADIGYNFLVDRFGRIWQGRAGGIKHPVRGAHTLGFNNRSVGVAVIGNHETARPTTYAVTSVIRLITWKLEIHRRRPASYTYATSEGSDRFAAGRVVRLPVIDGHRDTNQTACPGGYLYARLPEIRRRAQLRADAF</sequence>
<dbReference type="InterPro" id="IPR002502">
    <property type="entry name" value="Amidase_domain"/>
</dbReference>
<name>A0A3A5H357_9ACTN</name>
<gene>
    <name evidence="4" type="ORF">D4739_01805</name>
</gene>
<dbReference type="Gene3D" id="3.40.80.10">
    <property type="entry name" value="Peptidoglycan recognition protein-like"/>
    <property type="match status" value="1"/>
</dbReference>